<dbReference type="SUPFAM" id="SSF46626">
    <property type="entry name" value="Cytochrome c"/>
    <property type="match status" value="1"/>
</dbReference>
<dbReference type="Gene3D" id="1.10.760.10">
    <property type="entry name" value="Cytochrome c-like domain"/>
    <property type="match status" value="1"/>
</dbReference>
<organism evidence="6 7">
    <name type="scientific">Methylocapsa polymorpha</name>
    <dbReference type="NCBI Taxonomy" id="3080828"/>
    <lineage>
        <taxon>Bacteria</taxon>
        <taxon>Pseudomonadati</taxon>
        <taxon>Pseudomonadota</taxon>
        <taxon>Alphaproteobacteria</taxon>
        <taxon>Hyphomicrobiales</taxon>
        <taxon>Beijerinckiaceae</taxon>
        <taxon>Methylocapsa</taxon>
    </lineage>
</organism>
<dbReference type="Proteomes" id="UP001626536">
    <property type="component" value="Chromosome"/>
</dbReference>
<keyword evidence="1 4" id="KW-0349">Heme</keyword>
<keyword evidence="4" id="KW-0813">Transport</keyword>
<dbReference type="NCBIfam" id="TIGR03872">
    <property type="entry name" value="cytochrome_MoxG"/>
    <property type="match status" value="1"/>
</dbReference>
<evidence type="ECO:0000259" key="5">
    <source>
        <dbReference type="PROSITE" id="PS51007"/>
    </source>
</evidence>
<evidence type="ECO:0000313" key="7">
    <source>
        <dbReference type="Proteomes" id="UP001626536"/>
    </source>
</evidence>
<dbReference type="InterPro" id="IPR009153">
    <property type="entry name" value="Cyt_cL"/>
</dbReference>
<keyword evidence="4" id="KW-0249">Electron transport</keyword>
<evidence type="ECO:0000256" key="4">
    <source>
        <dbReference type="PIRNR" id="PIRNR000008"/>
    </source>
</evidence>
<evidence type="ECO:0000256" key="1">
    <source>
        <dbReference type="ARBA" id="ARBA00022617"/>
    </source>
</evidence>
<dbReference type="PROSITE" id="PS51007">
    <property type="entry name" value="CYTC"/>
    <property type="match status" value="1"/>
</dbReference>
<dbReference type="EMBL" id="CP136862">
    <property type="protein sequence ID" value="WOJ91497.1"/>
    <property type="molecule type" value="Genomic_DNA"/>
</dbReference>
<comment type="function">
    <text evidence="4">Electron acceptor for MDH. Acts in methanol oxidation.</text>
</comment>
<keyword evidence="3 4" id="KW-0408">Iron</keyword>
<dbReference type="InterPro" id="IPR009056">
    <property type="entry name" value="Cyt_c-like_dom"/>
</dbReference>
<protein>
    <recommendedName>
        <fullName evidence="4">Cytochrome c-L</fullName>
    </recommendedName>
</protein>
<proteinExistence type="predicted"/>
<keyword evidence="2 4" id="KW-0479">Metal-binding</keyword>
<feature type="domain" description="Cytochrome c" evidence="5">
    <location>
        <begin position="56"/>
        <end position="136"/>
    </location>
</feature>
<keyword evidence="7" id="KW-1185">Reference proteome</keyword>
<dbReference type="Pfam" id="PF13442">
    <property type="entry name" value="Cytochrome_CBB3"/>
    <property type="match status" value="1"/>
</dbReference>
<evidence type="ECO:0000256" key="3">
    <source>
        <dbReference type="ARBA" id="ARBA00023004"/>
    </source>
</evidence>
<keyword evidence="4" id="KW-0485">Methanol utilization</keyword>
<dbReference type="PIRSF" id="PIRSF000008">
    <property type="entry name" value="Cytochrome_c551i"/>
    <property type="match status" value="1"/>
</dbReference>
<dbReference type="InterPro" id="IPR036909">
    <property type="entry name" value="Cyt_c-like_dom_sf"/>
</dbReference>
<sequence length="185" mass="19884">MNCAAHAAGSGATIDLHNTVTGEPLKLDEALANGHDTPAVKQFLSTGHNPYNEVKSCFPSGKSLFLTACSGCHGEYAEGKLGPNLGDNYWTYPINTTDEGLFATIFGGANGMMGPHNEDLTLDEILQVMAWVRHLYSGPVQDAPWFTEEQKKNYAPYKLETDAVVAKADGLCAPSNESARHEPAK</sequence>
<name>A0ABZ0HW29_9HYPH</name>
<gene>
    <name evidence="6" type="primary">moxG</name>
    <name evidence="6" type="ORF">RZS28_08890</name>
</gene>
<reference evidence="6 7" key="1">
    <citation type="submission" date="2023-10" db="EMBL/GenBank/DDBJ databases">
        <title>Novel methanotroph of the genus Methylocapsa from a subarctic wetland.</title>
        <authorList>
            <person name="Belova S.E."/>
            <person name="Oshkin I.Y."/>
            <person name="Miroshnikov K."/>
            <person name="Dedysh S.N."/>
        </authorList>
    </citation>
    <scope>NUCLEOTIDE SEQUENCE [LARGE SCALE GENOMIC DNA]</scope>
    <source>
        <strain evidence="6 7">RX1</strain>
    </source>
</reference>
<accession>A0ABZ0HW29</accession>
<evidence type="ECO:0000313" key="6">
    <source>
        <dbReference type="EMBL" id="WOJ91497.1"/>
    </source>
</evidence>
<evidence type="ECO:0000256" key="2">
    <source>
        <dbReference type="ARBA" id="ARBA00022723"/>
    </source>
</evidence>
<comment type="subcellular location">
    <subcellularLocation>
        <location evidence="4">Periplasm</location>
    </subcellularLocation>
</comment>
<keyword evidence="4" id="KW-0574">Periplasm</keyword>